<feature type="domain" description="RCK C-terminal" evidence="8">
    <location>
        <begin position="427"/>
        <end position="516"/>
    </location>
</feature>
<comment type="caution">
    <text evidence="9">The sequence shown here is derived from an EMBL/GenBank/DDBJ whole genome shotgun (WGS) entry which is preliminary data.</text>
</comment>
<dbReference type="InterPro" id="IPR005821">
    <property type="entry name" value="Ion_trans_dom"/>
</dbReference>
<keyword evidence="2 6" id="KW-0812">Transmembrane</keyword>
<sequence length="520" mass="59051">MSLATLVIRFAYFLDTSVSYRRLKEAARTLLEYPHSKIKFYFDIFMVILVVLSVLCLLYEVKHPDESVLEWIIQGSLFIFILEYLLRFWIYSDSHAIIIEHYEYALKNNLPFSLGRALAKVVRKKLDYVFSLLAIIDLLAILPSYRPLRFLRIFLLFRIFKLFRYARSMKTFAAILHEKKFELMTLAIFAGFVIFAGSSAIYIFETNQNPKINTLFDAIYWSIVTMGTVGYGDIVPLTQEGMVVAMVLIILGICVLAFLTSIIVSSFQNKLVELKESRLYYDIEKLERYILICGYGRVGEVVAKMLHEDGNALVIIDTDAAKIKLAQERGLIGIVGDASKSKLLGTLGIDKRATHIICATNSDELNIFITLSARSLSPHATIIARVIKAAHKKKYLLAGANYAFSADETIGLLGAQLVTQPVSYAALEGILSENTGIVFESIFVHEYSFFNRQTVTALSLSSRRLLLFGIVRQDESTCEKHFFFNPADDFVLQPHDSLIVMGRKHAINAFRKQNEKRSRE</sequence>
<keyword evidence="4 6" id="KW-0472">Membrane</keyword>
<protein>
    <recommendedName>
        <fullName evidence="5">BK channel</fullName>
    </recommendedName>
</protein>
<evidence type="ECO:0000313" key="9">
    <source>
        <dbReference type="EMBL" id="DAB36441.1"/>
    </source>
</evidence>
<dbReference type="Gene3D" id="3.40.50.720">
    <property type="entry name" value="NAD(P)-binding Rossmann-like Domain"/>
    <property type="match status" value="1"/>
</dbReference>
<reference evidence="9 10" key="1">
    <citation type="journal article" date="2017" name="Front. Microbiol.">
        <title>Comparative Genomic Analysis of the Class Epsilonproteobacteria and Proposed Reclassification to Epsilonbacteraeota (phyl. nov.).</title>
        <authorList>
            <person name="Waite D.W."/>
            <person name="Vanwonterghem I."/>
            <person name="Rinke C."/>
            <person name="Parks D.H."/>
            <person name="Zhang Y."/>
            <person name="Takai K."/>
            <person name="Sievert S.M."/>
            <person name="Simon J."/>
            <person name="Campbell B.J."/>
            <person name="Hanson T.E."/>
            <person name="Woyke T."/>
            <person name="Klotz M.G."/>
            <person name="Hugenholtz P."/>
        </authorList>
    </citation>
    <scope>NUCLEOTIDE SEQUENCE [LARGE SCALE GENOMIC DNA]</scope>
    <source>
        <strain evidence="9">UBA11420</strain>
    </source>
</reference>
<keyword evidence="9" id="KW-0407">Ion channel</keyword>
<dbReference type="InterPro" id="IPR036721">
    <property type="entry name" value="RCK_C_sf"/>
</dbReference>
<evidence type="ECO:0000259" key="8">
    <source>
        <dbReference type="PROSITE" id="PS51202"/>
    </source>
</evidence>
<accession>A0A2D3W504</accession>
<comment type="subcellular location">
    <subcellularLocation>
        <location evidence="1">Membrane</location>
        <topology evidence="1">Multi-pass membrane protein</topology>
    </subcellularLocation>
</comment>
<proteinExistence type="predicted"/>
<keyword evidence="3 6" id="KW-1133">Transmembrane helix</keyword>
<feature type="transmembrane region" description="Helical" evidence="6">
    <location>
        <begin position="186"/>
        <end position="204"/>
    </location>
</feature>
<feature type="transmembrane region" description="Helical" evidence="6">
    <location>
        <begin position="244"/>
        <end position="267"/>
    </location>
</feature>
<gene>
    <name evidence="9" type="ORF">CFH80_04865</name>
</gene>
<dbReference type="EMBL" id="DLUG01000132">
    <property type="protein sequence ID" value="DAB36441.1"/>
    <property type="molecule type" value="Genomic_DNA"/>
</dbReference>
<dbReference type="GO" id="GO:0016020">
    <property type="term" value="C:membrane"/>
    <property type="evidence" value="ECO:0007669"/>
    <property type="project" value="UniProtKB-SubCell"/>
</dbReference>
<organism evidence="9 10">
    <name type="scientific">Sulfurospirillum cavolei</name>
    <dbReference type="NCBI Taxonomy" id="366522"/>
    <lineage>
        <taxon>Bacteria</taxon>
        <taxon>Pseudomonadati</taxon>
        <taxon>Campylobacterota</taxon>
        <taxon>Epsilonproteobacteria</taxon>
        <taxon>Campylobacterales</taxon>
        <taxon>Sulfurospirillaceae</taxon>
        <taxon>Sulfurospirillum</taxon>
    </lineage>
</organism>
<evidence type="ECO:0000256" key="3">
    <source>
        <dbReference type="ARBA" id="ARBA00022989"/>
    </source>
</evidence>
<evidence type="ECO:0000256" key="4">
    <source>
        <dbReference type="ARBA" id="ARBA00023136"/>
    </source>
</evidence>
<dbReference type="GO" id="GO:0005216">
    <property type="term" value="F:monoatomic ion channel activity"/>
    <property type="evidence" value="ECO:0007669"/>
    <property type="project" value="InterPro"/>
</dbReference>
<dbReference type="GO" id="GO:0006813">
    <property type="term" value="P:potassium ion transport"/>
    <property type="evidence" value="ECO:0007669"/>
    <property type="project" value="InterPro"/>
</dbReference>
<keyword evidence="9" id="KW-0406">Ion transport</keyword>
<dbReference type="Gene3D" id="1.10.287.70">
    <property type="match status" value="1"/>
</dbReference>
<dbReference type="Pfam" id="PF02254">
    <property type="entry name" value="TrkA_N"/>
    <property type="match status" value="1"/>
</dbReference>
<evidence type="ECO:0000256" key="2">
    <source>
        <dbReference type="ARBA" id="ARBA00022692"/>
    </source>
</evidence>
<dbReference type="SUPFAM" id="SSF81324">
    <property type="entry name" value="Voltage-gated potassium channels"/>
    <property type="match status" value="1"/>
</dbReference>
<dbReference type="InterPro" id="IPR050721">
    <property type="entry name" value="Trk_Ktr_HKT_K-transport"/>
</dbReference>
<dbReference type="PRINTS" id="PR00169">
    <property type="entry name" value="KCHANNEL"/>
</dbReference>
<dbReference type="PROSITE" id="PS51201">
    <property type="entry name" value="RCK_N"/>
    <property type="match status" value="1"/>
</dbReference>
<dbReference type="PANTHER" id="PTHR43833:SF9">
    <property type="entry name" value="POTASSIUM CHANNEL PROTEIN YUGO-RELATED"/>
    <property type="match status" value="1"/>
</dbReference>
<dbReference type="InterPro" id="IPR036291">
    <property type="entry name" value="NAD(P)-bd_dom_sf"/>
</dbReference>
<evidence type="ECO:0000256" key="1">
    <source>
        <dbReference type="ARBA" id="ARBA00004141"/>
    </source>
</evidence>
<feature type="transmembrane region" description="Helical" evidence="6">
    <location>
        <begin position="40"/>
        <end position="59"/>
    </location>
</feature>
<feature type="transmembrane region" description="Helical" evidence="6">
    <location>
        <begin position="126"/>
        <end position="144"/>
    </location>
</feature>
<dbReference type="STRING" id="366522.GCA_001548055_00730"/>
<feature type="transmembrane region" description="Helical" evidence="6">
    <location>
        <begin position="71"/>
        <end position="90"/>
    </location>
</feature>
<dbReference type="PANTHER" id="PTHR43833">
    <property type="entry name" value="POTASSIUM CHANNEL PROTEIN 2-RELATED-RELATED"/>
    <property type="match status" value="1"/>
</dbReference>
<dbReference type="InterPro" id="IPR003148">
    <property type="entry name" value="RCK_N"/>
</dbReference>
<name>A0A2D3W504_9BACT</name>
<evidence type="ECO:0000313" key="10">
    <source>
        <dbReference type="Proteomes" id="UP000231638"/>
    </source>
</evidence>
<dbReference type="Pfam" id="PF00520">
    <property type="entry name" value="Ion_trans"/>
    <property type="match status" value="1"/>
</dbReference>
<dbReference type="Gene3D" id="3.30.70.1450">
    <property type="entry name" value="Regulator of K+ conductance, C-terminal domain"/>
    <property type="match status" value="1"/>
</dbReference>
<dbReference type="SUPFAM" id="SSF116726">
    <property type="entry name" value="TrkA C-terminal domain-like"/>
    <property type="match status" value="1"/>
</dbReference>
<keyword evidence="9" id="KW-0813">Transport</keyword>
<dbReference type="SUPFAM" id="SSF51735">
    <property type="entry name" value="NAD(P)-binding Rossmann-fold domains"/>
    <property type="match status" value="1"/>
</dbReference>
<feature type="domain" description="RCK N-terminal" evidence="7">
    <location>
        <begin position="287"/>
        <end position="410"/>
    </location>
</feature>
<dbReference type="InterPro" id="IPR006037">
    <property type="entry name" value="RCK_C"/>
</dbReference>
<dbReference type="Proteomes" id="UP000231638">
    <property type="component" value="Unassembled WGS sequence"/>
</dbReference>
<dbReference type="GO" id="GO:0008324">
    <property type="term" value="F:monoatomic cation transmembrane transporter activity"/>
    <property type="evidence" value="ECO:0007669"/>
    <property type="project" value="InterPro"/>
</dbReference>
<evidence type="ECO:0000256" key="6">
    <source>
        <dbReference type="SAM" id="Phobius"/>
    </source>
</evidence>
<feature type="transmembrane region" description="Helical" evidence="6">
    <location>
        <begin position="219"/>
        <end position="237"/>
    </location>
</feature>
<dbReference type="PROSITE" id="PS51202">
    <property type="entry name" value="RCK_C"/>
    <property type="match status" value="1"/>
</dbReference>
<evidence type="ECO:0000259" key="7">
    <source>
        <dbReference type="PROSITE" id="PS51201"/>
    </source>
</evidence>
<evidence type="ECO:0000256" key="5">
    <source>
        <dbReference type="ARBA" id="ARBA00029579"/>
    </source>
</evidence>
<dbReference type="AlphaFoldDB" id="A0A2D3W504"/>